<organism evidence="1 2">
    <name type="scientific">Rubus argutus</name>
    <name type="common">Southern blackberry</name>
    <dbReference type="NCBI Taxonomy" id="59490"/>
    <lineage>
        <taxon>Eukaryota</taxon>
        <taxon>Viridiplantae</taxon>
        <taxon>Streptophyta</taxon>
        <taxon>Embryophyta</taxon>
        <taxon>Tracheophyta</taxon>
        <taxon>Spermatophyta</taxon>
        <taxon>Magnoliopsida</taxon>
        <taxon>eudicotyledons</taxon>
        <taxon>Gunneridae</taxon>
        <taxon>Pentapetalae</taxon>
        <taxon>rosids</taxon>
        <taxon>fabids</taxon>
        <taxon>Rosales</taxon>
        <taxon>Rosaceae</taxon>
        <taxon>Rosoideae</taxon>
        <taxon>Rosoideae incertae sedis</taxon>
        <taxon>Rubus</taxon>
    </lineage>
</organism>
<proteinExistence type="predicted"/>
<dbReference type="AlphaFoldDB" id="A0AAW1YQP1"/>
<comment type="caution">
    <text evidence="1">The sequence shown here is derived from an EMBL/GenBank/DDBJ whole genome shotgun (WGS) entry which is preliminary data.</text>
</comment>
<sequence>MNGKEFKLEKRQKRADHPLICKRFQQCKHAPTKFQVDYEEQREKGSRACDITAHYKSLHKLPLQQQCKHDNMGLDQHCLQRI</sequence>
<protein>
    <submittedName>
        <fullName evidence="1">Uncharacterized protein</fullName>
    </submittedName>
</protein>
<dbReference type="EMBL" id="JBEDUW010000001">
    <property type="protein sequence ID" value="KAK9951002.1"/>
    <property type="molecule type" value="Genomic_DNA"/>
</dbReference>
<keyword evidence="2" id="KW-1185">Reference proteome</keyword>
<dbReference type="Proteomes" id="UP001457282">
    <property type="component" value="Unassembled WGS sequence"/>
</dbReference>
<accession>A0AAW1YQP1</accession>
<reference evidence="1 2" key="1">
    <citation type="journal article" date="2023" name="G3 (Bethesda)">
        <title>A chromosome-length genome assembly and annotation of blackberry (Rubus argutus, cv. 'Hillquist').</title>
        <authorList>
            <person name="Bruna T."/>
            <person name="Aryal R."/>
            <person name="Dudchenko O."/>
            <person name="Sargent D.J."/>
            <person name="Mead D."/>
            <person name="Buti M."/>
            <person name="Cavallini A."/>
            <person name="Hytonen T."/>
            <person name="Andres J."/>
            <person name="Pham M."/>
            <person name="Weisz D."/>
            <person name="Mascagni F."/>
            <person name="Usai G."/>
            <person name="Natali L."/>
            <person name="Bassil N."/>
            <person name="Fernandez G.E."/>
            <person name="Lomsadze A."/>
            <person name="Armour M."/>
            <person name="Olukolu B."/>
            <person name="Poorten T."/>
            <person name="Britton C."/>
            <person name="Davik J."/>
            <person name="Ashrafi H."/>
            <person name="Aiden E.L."/>
            <person name="Borodovsky M."/>
            <person name="Worthington M."/>
        </authorList>
    </citation>
    <scope>NUCLEOTIDE SEQUENCE [LARGE SCALE GENOMIC DNA]</scope>
    <source>
        <strain evidence="1">PI 553951</strain>
    </source>
</reference>
<gene>
    <name evidence="1" type="ORF">M0R45_006464</name>
</gene>
<name>A0AAW1YQP1_RUBAR</name>
<evidence type="ECO:0000313" key="1">
    <source>
        <dbReference type="EMBL" id="KAK9951002.1"/>
    </source>
</evidence>
<evidence type="ECO:0000313" key="2">
    <source>
        <dbReference type="Proteomes" id="UP001457282"/>
    </source>
</evidence>